<evidence type="ECO:0000259" key="2">
    <source>
        <dbReference type="Pfam" id="PF07993"/>
    </source>
</evidence>
<dbReference type="PANTHER" id="PTHR48079:SF6">
    <property type="entry name" value="NAD(P)-BINDING DOMAIN-CONTAINING PROTEIN-RELATED"/>
    <property type="match status" value="1"/>
</dbReference>
<name>A0ABV8HY51_9ACTN</name>
<dbReference type="PANTHER" id="PTHR48079">
    <property type="entry name" value="PROTEIN YEEZ"/>
    <property type="match status" value="1"/>
</dbReference>
<dbReference type="InterPro" id="IPR051783">
    <property type="entry name" value="NAD(P)-dependent_oxidoreduct"/>
</dbReference>
<accession>A0ABV8HY51</accession>
<protein>
    <submittedName>
        <fullName evidence="3">SDR family oxidoreductase</fullName>
    </submittedName>
</protein>
<reference evidence="4" key="1">
    <citation type="journal article" date="2019" name="Int. J. Syst. Evol. Microbiol.">
        <title>The Global Catalogue of Microorganisms (GCM) 10K type strain sequencing project: providing services to taxonomists for standard genome sequencing and annotation.</title>
        <authorList>
            <consortium name="The Broad Institute Genomics Platform"/>
            <consortium name="The Broad Institute Genome Sequencing Center for Infectious Disease"/>
            <person name="Wu L."/>
            <person name="Ma J."/>
        </authorList>
    </citation>
    <scope>NUCLEOTIDE SEQUENCE [LARGE SCALE GENOMIC DNA]</scope>
    <source>
        <strain evidence="4">CGMCC 4.7237</strain>
    </source>
</reference>
<feature type="domain" description="Thioester reductase (TE)" evidence="2">
    <location>
        <begin position="5"/>
        <end position="199"/>
    </location>
</feature>
<keyword evidence="4" id="KW-1185">Reference proteome</keyword>
<dbReference type="InterPro" id="IPR013120">
    <property type="entry name" value="FAR_NAD-bd"/>
</dbReference>
<proteinExistence type="predicted"/>
<dbReference type="InterPro" id="IPR036291">
    <property type="entry name" value="NAD(P)-bd_dom_sf"/>
</dbReference>
<sequence length="434" mass="45631">MTIVITGATGFLGLQLLPHLVGGGRRIVALTRRGRPPVEERLTRCLRAQGVPEHAVRAVADRVHGVPVDLNRADLGLAPWQFSQLAAEADEFWHLAGHVGLNAPAAAVTRTNVAGTAHLLNLAAAAGPGARVHHVSTAFVAGGRGSGTVHETQLNGDHGFENAYERSKFEAEQHIRRWAAERRAKVVVFRPSILVSDRPSAVGTPSNPLAELARAFGLLTALLPGMPPGMPPGTPPGASVDPSGRRTGDPTGGPSAATPLVRIDGREGAHLNLLPVDAAARLMHELAGRLDPVPGTPSTCHITHYQETSVQTVFEAVGALHGLRIRLTPGPITDATDLERFAARATRAFAPYANHRRTYLRTTLREHRLDGDGIASIDRAYLVRGMQRIPADLGADFGLAAAATTRSSAGSASPTGTFVAPASRLSLALARPGA</sequence>
<evidence type="ECO:0000313" key="3">
    <source>
        <dbReference type="EMBL" id="MFC4035957.1"/>
    </source>
</evidence>
<dbReference type="RefSeq" id="WP_386436795.1">
    <property type="nucleotide sequence ID" value="NZ_JBHSBB010000030.1"/>
</dbReference>
<comment type="caution">
    <text evidence="3">The sequence shown here is derived from an EMBL/GenBank/DDBJ whole genome shotgun (WGS) entry which is preliminary data.</text>
</comment>
<evidence type="ECO:0000256" key="1">
    <source>
        <dbReference type="SAM" id="MobiDB-lite"/>
    </source>
</evidence>
<dbReference type="Proteomes" id="UP001595765">
    <property type="component" value="Unassembled WGS sequence"/>
</dbReference>
<feature type="compositionally biased region" description="Pro residues" evidence="1">
    <location>
        <begin position="225"/>
        <end position="235"/>
    </location>
</feature>
<dbReference type="Gene3D" id="3.40.50.720">
    <property type="entry name" value="NAD(P)-binding Rossmann-like Domain"/>
    <property type="match status" value="1"/>
</dbReference>
<dbReference type="SUPFAM" id="SSF51735">
    <property type="entry name" value="NAD(P)-binding Rossmann-fold domains"/>
    <property type="match status" value="1"/>
</dbReference>
<evidence type="ECO:0000313" key="4">
    <source>
        <dbReference type="Proteomes" id="UP001595765"/>
    </source>
</evidence>
<dbReference type="EMBL" id="JBHSBB010000030">
    <property type="protein sequence ID" value="MFC4035957.1"/>
    <property type="molecule type" value="Genomic_DNA"/>
</dbReference>
<organism evidence="3 4">
    <name type="scientific">Streptomyces polygonati</name>
    <dbReference type="NCBI Taxonomy" id="1617087"/>
    <lineage>
        <taxon>Bacteria</taxon>
        <taxon>Bacillati</taxon>
        <taxon>Actinomycetota</taxon>
        <taxon>Actinomycetes</taxon>
        <taxon>Kitasatosporales</taxon>
        <taxon>Streptomycetaceae</taxon>
        <taxon>Streptomyces</taxon>
    </lineage>
</organism>
<feature type="region of interest" description="Disordered" evidence="1">
    <location>
        <begin position="225"/>
        <end position="260"/>
    </location>
</feature>
<gene>
    <name evidence="3" type="ORF">ACFO3J_31505</name>
</gene>
<dbReference type="Pfam" id="PF07993">
    <property type="entry name" value="NAD_binding_4"/>
    <property type="match status" value="1"/>
</dbReference>